<comment type="caution">
    <text evidence="1">The sequence shown here is derived from an EMBL/GenBank/DDBJ whole genome shotgun (WGS) entry which is preliminary data.</text>
</comment>
<dbReference type="Proteomes" id="UP001161691">
    <property type="component" value="Unassembled WGS sequence"/>
</dbReference>
<dbReference type="Gene3D" id="3.40.50.1820">
    <property type="entry name" value="alpha/beta hydrolase"/>
    <property type="match status" value="1"/>
</dbReference>
<reference evidence="1" key="1">
    <citation type="submission" date="2023-04" db="EMBL/GenBank/DDBJ databases">
        <title>Comparative genomic analysis of Cohnella hashimotonis sp. nov., isolated from the International Space Station.</title>
        <authorList>
            <person name="Venkateswaran K."/>
            <person name="Simpson A."/>
        </authorList>
    </citation>
    <scope>NUCLEOTIDE SEQUENCE</scope>
    <source>
        <strain evidence="1">F6_2S_P_1</strain>
    </source>
</reference>
<protein>
    <submittedName>
        <fullName evidence="1">Prolyl oligopeptidase family serine peptidase</fullName>
    </submittedName>
</protein>
<accession>A0ABT6TFQ8</accession>
<dbReference type="SUPFAM" id="SSF53474">
    <property type="entry name" value="alpha/beta-Hydrolases"/>
    <property type="match status" value="1"/>
</dbReference>
<evidence type="ECO:0000313" key="2">
    <source>
        <dbReference type="Proteomes" id="UP001161691"/>
    </source>
</evidence>
<proteinExistence type="predicted"/>
<dbReference type="InterPro" id="IPR029058">
    <property type="entry name" value="AB_hydrolase_fold"/>
</dbReference>
<name>A0ABT6TFQ8_9BACL</name>
<organism evidence="1 2">
    <name type="scientific">Cohnella hashimotonis</name>
    <dbReference type="NCBI Taxonomy" id="2826895"/>
    <lineage>
        <taxon>Bacteria</taxon>
        <taxon>Bacillati</taxon>
        <taxon>Bacillota</taxon>
        <taxon>Bacilli</taxon>
        <taxon>Bacillales</taxon>
        <taxon>Paenibacillaceae</taxon>
        <taxon>Cohnella</taxon>
    </lineage>
</organism>
<sequence length="205" mass="23205">MNPGQGFVAVSFDPVAHGERRNGSKEQFQTKLRENKRRYFWLIMAHFAEEYPRIVDWALGGFGIHGNVLAGGVSMGGDISVVAAGIDRRIQAVAACISTPDWLRPGTDEKPSSPDVYAINCYLRCNPITNLPSYEHVPAICYLNGSEDAHVPPDRARRFRRALEEVYASSPARFEIIEYIGTGHRMTEQMLDDAVRWFQRWGYNR</sequence>
<dbReference type="EMBL" id="JAGRPV010000001">
    <property type="protein sequence ID" value="MDI4645128.1"/>
    <property type="molecule type" value="Genomic_DNA"/>
</dbReference>
<gene>
    <name evidence="1" type="ORF">KB449_09165</name>
</gene>
<dbReference type="RefSeq" id="WP_282908080.1">
    <property type="nucleotide sequence ID" value="NZ_JAGRPV010000001.1"/>
</dbReference>
<evidence type="ECO:0000313" key="1">
    <source>
        <dbReference type="EMBL" id="MDI4645128.1"/>
    </source>
</evidence>
<keyword evidence="2" id="KW-1185">Reference proteome</keyword>